<dbReference type="EMBL" id="GEDC01012932">
    <property type="protein sequence ID" value="JAS24366.1"/>
    <property type="molecule type" value="Transcribed_RNA"/>
</dbReference>
<accession>A0A1B6DFF2</accession>
<feature type="non-terminal residue" evidence="1">
    <location>
        <position position="138"/>
    </location>
</feature>
<evidence type="ECO:0000313" key="1">
    <source>
        <dbReference type="EMBL" id="JAS24366.1"/>
    </source>
</evidence>
<proteinExistence type="predicted"/>
<gene>
    <name evidence="1" type="ORF">g.3781</name>
</gene>
<organism evidence="1">
    <name type="scientific">Clastoptera arizonana</name>
    <name type="common">Arizona spittle bug</name>
    <dbReference type="NCBI Taxonomy" id="38151"/>
    <lineage>
        <taxon>Eukaryota</taxon>
        <taxon>Metazoa</taxon>
        <taxon>Ecdysozoa</taxon>
        <taxon>Arthropoda</taxon>
        <taxon>Hexapoda</taxon>
        <taxon>Insecta</taxon>
        <taxon>Pterygota</taxon>
        <taxon>Neoptera</taxon>
        <taxon>Paraneoptera</taxon>
        <taxon>Hemiptera</taxon>
        <taxon>Auchenorrhyncha</taxon>
        <taxon>Cercopoidea</taxon>
        <taxon>Clastopteridae</taxon>
        <taxon>Clastoptera</taxon>
    </lineage>
</organism>
<protein>
    <recommendedName>
        <fullName evidence="2">Methuselah N-terminal domain-containing protein</fullName>
    </recommendedName>
</protein>
<name>A0A1B6DFF2_9HEMI</name>
<sequence length="138" mass="15975">FNYTEVPVVYDSRPKCGNVEIIPFTEDVMVLTNGSIILNVNNINYTFDNDVFCMDRIYIDRSRPLYRTASSDHTYVILLCPCVNRFCVHKCCLGGRILKVYETNSKVQVECVDHDDPSVQTWIPPLEDKSREYFINHG</sequence>
<evidence type="ECO:0008006" key="2">
    <source>
        <dbReference type="Google" id="ProtNLM"/>
    </source>
</evidence>
<dbReference type="AlphaFoldDB" id="A0A1B6DFF2"/>
<reference evidence="1" key="1">
    <citation type="submission" date="2015-12" db="EMBL/GenBank/DDBJ databases">
        <title>De novo transcriptome assembly of four potential Pierce s Disease insect vectors from Arizona vineyards.</title>
        <authorList>
            <person name="Tassone E.E."/>
        </authorList>
    </citation>
    <scope>NUCLEOTIDE SEQUENCE</scope>
</reference>
<feature type="non-terminal residue" evidence="1">
    <location>
        <position position="1"/>
    </location>
</feature>